<dbReference type="EMBL" id="MCFL01000012">
    <property type="protein sequence ID" value="ORZ37586.1"/>
    <property type="molecule type" value="Genomic_DNA"/>
</dbReference>
<dbReference type="Proteomes" id="UP000193411">
    <property type="component" value="Unassembled WGS sequence"/>
</dbReference>
<evidence type="ECO:0000313" key="1">
    <source>
        <dbReference type="EMBL" id="ORZ37586.1"/>
    </source>
</evidence>
<dbReference type="AlphaFoldDB" id="A0A1Y2HSK3"/>
<protein>
    <recommendedName>
        <fullName evidence="3">Tubby C-terminal-like domain-containing protein</fullName>
    </recommendedName>
</protein>
<gene>
    <name evidence="1" type="ORF">BCR44DRAFT_90736</name>
</gene>
<name>A0A1Y2HSK3_9FUNG</name>
<comment type="caution">
    <text evidence="1">The sequence shown here is derived from an EMBL/GenBank/DDBJ whole genome shotgun (WGS) entry which is preliminary data.</text>
</comment>
<accession>A0A1Y2HSK3</accession>
<evidence type="ECO:0000313" key="2">
    <source>
        <dbReference type="Proteomes" id="UP000193411"/>
    </source>
</evidence>
<organism evidence="1 2">
    <name type="scientific">Catenaria anguillulae PL171</name>
    <dbReference type="NCBI Taxonomy" id="765915"/>
    <lineage>
        <taxon>Eukaryota</taxon>
        <taxon>Fungi</taxon>
        <taxon>Fungi incertae sedis</taxon>
        <taxon>Blastocladiomycota</taxon>
        <taxon>Blastocladiomycetes</taxon>
        <taxon>Blastocladiales</taxon>
        <taxon>Catenariaceae</taxon>
        <taxon>Catenaria</taxon>
    </lineage>
</organism>
<keyword evidence="2" id="KW-1185">Reference proteome</keyword>
<reference evidence="1 2" key="1">
    <citation type="submission" date="2016-07" db="EMBL/GenBank/DDBJ databases">
        <title>Pervasive Adenine N6-methylation of Active Genes in Fungi.</title>
        <authorList>
            <consortium name="DOE Joint Genome Institute"/>
            <person name="Mondo S.J."/>
            <person name="Dannebaum R.O."/>
            <person name="Kuo R.C."/>
            <person name="Labutti K."/>
            <person name="Haridas S."/>
            <person name="Kuo A."/>
            <person name="Salamov A."/>
            <person name="Ahrendt S.R."/>
            <person name="Lipzen A."/>
            <person name="Sullivan W."/>
            <person name="Andreopoulos W.B."/>
            <person name="Clum A."/>
            <person name="Lindquist E."/>
            <person name="Daum C."/>
            <person name="Ramamoorthy G.K."/>
            <person name="Gryganskyi A."/>
            <person name="Culley D."/>
            <person name="Magnuson J.K."/>
            <person name="James T.Y."/>
            <person name="O'Malley M.A."/>
            <person name="Stajich J.E."/>
            <person name="Spatafora J.W."/>
            <person name="Visel A."/>
            <person name="Grigoriev I.V."/>
        </authorList>
    </citation>
    <scope>NUCLEOTIDE SEQUENCE [LARGE SCALE GENOMIC DNA]</scope>
    <source>
        <strain evidence="1 2">PL171</strain>
    </source>
</reference>
<evidence type="ECO:0008006" key="3">
    <source>
        <dbReference type="Google" id="ProtNLM"/>
    </source>
</evidence>
<sequence length="207" mass="22272">MGSGTSKYANCQLTSYLANPLVVFGPEHVHYGTEPIQYEIGNFIRTRTGQVIYDIDRHINGTDWYIAISDVSGHATCTLKVQMGGLFSETFPVFHGTGETKERAMKVTGSKGTNKYKMEIKLASGDVLVAKVEAFASTGGVVHVFSGHPKDGGFLIAQSSLGASMKTTIAPGVDVPAVAMICVLAHEIIAAARRMNARSTRVVRVRH</sequence>
<proteinExistence type="predicted"/>